<organism evidence="2 3">
    <name type="scientific">Neptunomonas qingdaonensis</name>
    <dbReference type="NCBI Taxonomy" id="1045558"/>
    <lineage>
        <taxon>Bacteria</taxon>
        <taxon>Pseudomonadati</taxon>
        <taxon>Pseudomonadota</taxon>
        <taxon>Gammaproteobacteria</taxon>
        <taxon>Oceanospirillales</taxon>
        <taxon>Oceanospirillaceae</taxon>
        <taxon>Neptunomonas</taxon>
    </lineage>
</organism>
<evidence type="ECO:0000256" key="1">
    <source>
        <dbReference type="SAM" id="Phobius"/>
    </source>
</evidence>
<proteinExistence type="predicted"/>
<reference evidence="3" key="1">
    <citation type="submission" date="2016-10" db="EMBL/GenBank/DDBJ databases">
        <authorList>
            <person name="Varghese N."/>
            <person name="Submissions S."/>
        </authorList>
    </citation>
    <scope>NUCLEOTIDE SEQUENCE [LARGE SCALE GENOMIC DNA]</scope>
    <source>
        <strain evidence="3">CGMCC 1.10971</strain>
    </source>
</reference>
<feature type="transmembrane region" description="Helical" evidence="1">
    <location>
        <begin position="175"/>
        <end position="194"/>
    </location>
</feature>
<sequence length="241" mass="26085">MMIKALNPAARIALSGFCLSVLMGLAYAMLAISMSVTGGQTLIPSLDKVQQKYAGIMIVSAMRGSMYEHVSEDESIDAVQQWVEADAPEDTYDSHIAEIMDTDCTNCHSVDSTMTEAIPSMPLTTYEEVLATTSRGQPWSKIAVQTHTHLFAISALIMILAIALSYTQTLNWVKYLLISGAFIGLWGDALSWTLAKYIAFAGYLIPFTGALLTGSMAAMAMIVLLDCWVKVPLIAAANQKS</sequence>
<dbReference type="OrthoDB" id="581532at2"/>
<evidence type="ECO:0000313" key="3">
    <source>
        <dbReference type="Proteomes" id="UP000198623"/>
    </source>
</evidence>
<accession>A0A1I2LX97</accession>
<dbReference type="STRING" id="1045558.SAMN05216175_101303"/>
<keyword evidence="1" id="KW-1133">Transmembrane helix</keyword>
<evidence type="ECO:0000313" key="2">
    <source>
        <dbReference type="EMBL" id="SFF83885.1"/>
    </source>
</evidence>
<keyword evidence="1" id="KW-0812">Transmembrane</keyword>
<dbReference type="RefSeq" id="WP_090723449.1">
    <property type="nucleotide sequence ID" value="NZ_FOOU01000001.1"/>
</dbReference>
<keyword evidence="1" id="KW-0472">Membrane</keyword>
<dbReference type="EMBL" id="FOOU01000001">
    <property type="protein sequence ID" value="SFF83885.1"/>
    <property type="molecule type" value="Genomic_DNA"/>
</dbReference>
<dbReference type="Proteomes" id="UP000198623">
    <property type="component" value="Unassembled WGS sequence"/>
</dbReference>
<gene>
    <name evidence="2" type="ORF">SAMN05216175_101303</name>
</gene>
<evidence type="ECO:0008006" key="4">
    <source>
        <dbReference type="Google" id="ProtNLM"/>
    </source>
</evidence>
<feature type="transmembrane region" description="Helical" evidence="1">
    <location>
        <begin position="200"/>
        <end position="225"/>
    </location>
</feature>
<keyword evidence="3" id="KW-1185">Reference proteome</keyword>
<dbReference type="AlphaFoldDB" id="A0A1I2LX97"/>
<protein>
    <recommendedName>
        <fullName evidence="4">Elongation factor-1 alpha</fullName>
    </recommendedName>
</protein>
<feature type="transmembrane region" description="Helical" evidence="1">
    <location>
        <begin position="150"/>
        <end position="168"/>
    </location>
</feature>
<name>A0A1I2LX97_9GAMM</name>